<gene>
    <name evidence="2" type="ORF">CERZMDRAFT_88097</name>
</gene>
<proteinExistence type="predicted"/>
<evidence type="ECO:0000313" key="3">
    <source>
        <dbReference type="Proteomes" id="UP000799539"/>
    </source>
</evidence>
<sequence length="174" mass="19048">MTWLRSTHSRAPDVERPRYGDARPQRASPRRNQHAGGPDHLLPTAEGWSLARAISPGDNRSHNWVQELHEDLAHLSEVPAVTATVLGIRLPTSIASTATTTQLVPPLKNSCFDIERRSTAVEAHARGNAEVVCGGQVGHDSRRLVLLEFLAFVLAKSEFVGVERVVRGINALSR</sequence>
<evidence type="ECO:0000313" key="2">
    <source>
        <dbReference type="EMBL" id="KAF2208015.1"/>
    </source>
</evidence>
<accession>A0A6A6F242</accession>
<protein>
    <submittedName>
        <fullName evidence="2">Uncharacterized protein</fullName>
    </submittedName>
</protein>
<feature type="region of interest" description="Disordered" evidence="1">
    <location>
        <begin position="1"/>
        <end position="43"/>
    </location>
</feature>
<organism evidence="2 3">
    <name type="scientific">Cercospora zeae-maydis SCOH1-5</name>
    <dbReference type="NCBI Taxonomy" id="717836"/>
    <lineage>
        <taxon>Eukaryota</taxon>
        <taxon>Fungi</taxon>
        <taxon>Dikarya</taxon>
        <taxon>Ascomycota</taxon>
        <taxon>Pezizomycotina</taxon>
        <taxon>Dothideomycetes</taxon>
        <taxon>Dothideomycetidae</taxon>
        <taxon>Mycosphaerellales</taxon>
        <taxon>Mycosphaerellaceae</taxon>
        <taxon>Cercospora</taxon>
    </lineage>
</organism>
<evidence type="ECO:0000256" key="1">
    <source>
        <dbReference type="SAM" id="MobiDB-lite"/>
    </source>
</evidence>
<dbReference type="Proteomes" id="UP000799539">
    <property type="component" value="Unassembled WGS sequence"/>
</dbReference>
<reference evidence="2" key="1">
    <citation type="journal article" date="2020" name="Stud. Mycol.">
        <title>101 Dothideomycetes genomes: a test case for predicting lifestyles and emergence of pathogens.</title>
        <authorList>
            <person name="Haridas S."/>
            <person name="Albert R."/>
            <person name="Binder M."/>
            <person name="Bloem J."/>
            <person name="Labutti K."/>
            <person name="Salamov A."/>
            <person name="Andreopoulos B."/>
            <person name="Baker S."/>
            <person name="Barry K."/>
            <person name="Bills G."/>
            <person name="Bluhm B."/>
            <person name="Cannon C."/>
            <person name="Castanera R."/>
            <person name="Culley D."/>
            <person name="Daum C."/>
            <person name="Ezra D."/>
            <person name="Gonzalez J."/>
            <person name="Henrissat B."/>
            <person name="Kuo A."/>
            <person name="Liang C."/>
            <person name="Lipzen A."/>
            <person name="Lutzoni F."/>
            <person name="Magnuson J."/>
            <person name="Mondo S."/>
            <person name="Nolan M."/>
            <person name="Ohm R."/>
            <person name="Pangilinan J."/>
            <person name="Park H.-J."/>
            <person name="Ramirez L."/>
            <person name="Alfaro M."/>
            <person name="Sun H."/>
            <person name="Tritt A."/>
            <person name="Yoshinaga Y."/>
            <person name="Zwiers L.-H."/>
            <person name="Turgeon B."/>
            <person name="Goodwin S."/>
            <person name="Spatafora J."/>
            <person name="Crous P."/>
            <person name="Grigoriev I."/>
        </authorList>
    </citation>
    <scope>NUCLEOTIDE SEQUENCE</scope>
    <source>
        <strain evidence="2">SCOH1-5</strain>
    </source>
</reference>
<name>A0A6A6F242_9PEZI</name>
<keyword evidence="3" id="KW-1185">Reference proteome</keyword>
<dbReference type="AlphaFoldDB" id="A0A6A6F242"/>
<dbReference type="EMBL" id="ML992698">
    <property type="protein sequence ID" value="KAF2208015.1"/>
    <property type="molecule type" value="Genomic_DNA"/>
</dbReference>
<feature type="compositionally biased region" description="Basic and acidic residues" evidence="1">
    <location>
        <begin position="10"/>
        <end position="24"/>
    </location>
</feature>